<dbReference type="PANTHER" id="PTHR34406">
    <property type="entry name" value="PROTEIN YCEI"/>
    <property type="match status" value="1"/>
</dbReference>
<keyword evidence="1" id="KW-0732">Signal</keyword>
<feature type="signal peptide" evidence="1">
    <location>
        <begin position="1"/>
        <end position="21"/>
    </location>
</feature>
<protein>
    <submittedName>
        <fullName evidence="3">Polyisoprenoid-binding protein YceI</fullName>
    </submittedName>
</protein>
<dbReference type="STRING" id="271157.SAMN05444396_10161"/>
<accession>A0A1M5DZK0</accession>
<evidence type="ECO:0000256" key="1">
    <source>
        <dbReference type="SAM" id="SignalP"/>
    </source>
</evidence>
<dbReference type="EMBL" id="FQWE01000001">
    <property type="protein sequence ID" value="SHF72232.1"/>
    <property type="molecule type" value="Genomic_DNA"/>
</dbReference>
<dbReference type="OrthoDB" id="951410at2"/>
<dbReference type="PANTHER" id="PTHR34406:SF1">
    <property type="entry name" value="PROTEIN YCEI"/>
    <property type="match status" value="1"/>
</dbReference>
<dbReference type="Proteomes" id="UP000184036">
    <property type="component" value="Unassembled WGS sequence"/>
</dbReference>
<reference evidence="4" key="1">
    <citation type="submission" date="2016-11" db="EMBL/GenBank/DDBJ databases">
        <authorList>
            <person name="Varghese N."/>
            <person name="Submissions S."/>
        </authorList>
    </citation>
    <scope>NUCLEOTIDE SEQUENCE [LARGE SCALE GENOMIC DNA]</scope>
    <source>
        <strain evidence="4">DSM 19741</strain>
    </source>
</reference>
<dbReference type="SUPFAM" id="SSF101874">
    <property type="entry name" value="YceI-like"/>
    <property type="match status" value="1"/>
</dbReference>
<organism evidence="3 4">
    <name type="scientific">Flavobacterium segetis</name>
    <dbReference type="NCBI Taxonomy" id="271157"/>
    <lineage>
        <taxon>Bacteria</taxon>
        <taxon>Pseudomonadati</taxon>
        <taxon>Bacteroidota</taxon>
        <taxon>Flavobacteriia</taxon>
        <taxon>Flavobacteriales</taxon>
        <taxon>Flavobacteriaceae</taxon>
        <taxon>Flavobacterium</taxon>
    </lineage>
</organism>
<dbReference type="InterPro" id="IPR007372">
    <property type="entry name" value="Lipid/polyisoprenoid-bd_YceI"/>
</dbReference>
<evidence type="ECO:0000313" key="3">
    <source>
        <dbReference type="EMBL" id="SHF72232.1"/>
    </source>
</evidence>
<evidence type="ECO:0000259" key="2">
    <source>
        <dbReference type="SMART" id="SM00867"/>
    </source>
</evidence>
<proteinExistence type="predicted"/>
<dbReference type="SMART" id="SM00867">
    <property type="entry name" value="YceI"/>
    <property type="match status" value="1"/>
</dbReference>
<dbReference type="InterPro" id="IPR036761">
    <property type="entry name" value="TTHA0802/YceI-like_sf"/>
</dbReference>
<dbReference type="Pfam" id="PF04264">
    <property type="entry name" value="YceI"/>
    <property type="match status" value="1"/>
</dbReference>
<evidence type="ECO:0000313" key="4">
    <source>
        <dbReference type="Proteomes" id="UP000184036"/>
    </source>
</evidence>
<dbReference type="RefSeq" id="WP_072986703.1">
    <property type="nucleotide sequence ID" value="NZ_FQWE01000001.1"/>
</dbReference>
<name>A0A1M5DZK0_9FLAO</name>
<dbReference type="AlphaFoldDB" id="A0A1M5DZK0"/>
<keyword evidence="4" id="KW-1185">Reference proteome</keyword>
<sequence length="189" mass="20369">MKKFKSIALALVVVLSTVAVSAQTKKVDAAKSSIIWTGKKVTGSHEGTINLKDGNLVFKGKTVVGGTFNVDMTSMTVTDLKAGQGKEKLEGHLKADDFFGTDKHEIATLLFKKVSIKSPNVYTVNGDLTIKGITKPVTFELATTVNTALANVKIDRTKYDIKYGSGSFFDNLGDKAINDNFDLAVSLKF</sequence>
<gene>
    <name evidence="3" type="ORF">SAMN05444396_10161</name>
</gene>
<dbReference type="Gene3D" id="2.40.128.110">
    <property type="entry name" value="Lipid/polyisoprenoid-binding, YceI-like"/>
    <property type="match status" value="1"/>
</dbReference>
<feature type="domain" description="Lipid/polyisoprenoid-binding YceI-like" evidence="2">
    <location>
        <begin position="24"/>
        <end position="188"/>
    </location>
</feature>
<feature type="chain" id="PRO_5012115554" evidence="1">
    <location>
        <begin position="22"/>
        <end position="189"/>
    </location>
</feature>